<dbReference type="GO" id="GO:0003735">
    <property type="term" value="F:structural constituent of ribosome"/>
    <property type="evidence" value="ECO:0007669"/>
    <property type="project" value="InterPro"/>
</dbReference>
<evidence type="ECO:0000313" key="8">
    <source>
        <dbReference type="Proteomes" id="UP000231388"/>
    </source>
</evidence>
<evidence type="ECO:0000259" key="6">
    <source>
        <dbReference type="Pfam" id="PF00828"/>
    </source>
</evidence>
<dbReference type="InterPro" id="IPR036227">
    <property type="entry name" value="Ribosomal_uL15/eL18_sf"/>
</dbReference>
<dbReference type="Gene3D" id="3.100.10.10">
    <property type="match status" value="1"/>
</dbReference>
<reference evidence="7 8" key="1">
    <citation type="submission" date="2017-09" db="EMBL/GenBank/DDBJ databases">
        <title>Depth-based differentiation of microbial function through sediment-hosted aquifers and enrichment of novel symbionts in the deep terrestrial subsurface.</title>
        <authorList>
            <person name="Probst A.J."/>
            <person name="Ladd B."/>
            <person name="Jarett J.K."/>
            <person name="Geller-Mcgrath D.E."/>
            <person name="Sieber C.M."/>
            <person name="Emerson J.B."/>
            <person name="Anantharaman K."/>
            <person name="Thomas B.C."/>
            <person name="Malmstrom R."/>
            <person name="Stieglmeier M."/>
            <person name="Klingl A."/>
            <person name="Woyke T."/>
            <person name="Ryan C.M."/>
            <person name="Banfield J.F."/>
        </authorList>
    </citation>
    <scope>NUCLEOTIDE SEQUENCE [LARGE SCALE GENOMIC DNA]</scope>
    <source>
        <strain evidence="7">CG23_combo_of_CG06-09_8_20_14_all_40_14</strain>
    </source>
</reference>
<keyword evidence="4" id="KW-0699">rRNA-binding</keyword>
<protein>
    <recommendedName>
        <fullName evidence="4">Large ribosomal subunit protein uL15</fullName>
    </recommendedName>
</protein>
<dbReference type="Pfam" id="PF00828">
    <property type="entry name" value="Ribosomal_L27A"/>
    <property type="match status" value="1"/>
</dbReference>
<evidence type="ECO:0000313" key="7">
    <source>
        <dbReference type="EMBL" id="PIP04492.1"/>
    </source>
</evidence>
<proteinExistence type="inferred from homology"/>
<dbReference type="InterPro" id="IPR030878">
    <property type="entry name" value="Ribosomal_uL15"/>
</dbReference>
<accession>A0A2G9XC07</accession>
<evidence type="ECO:0000256" key="5">
    <source>
        <dbReference type="SAM" id="MobiDB-lite"/>
    </source>
</evidence>
<feature type="region of interest" description="Disordered" evidence="5">
    <location>
        <begin position="14"/>
        <end position="46"/>
    </location>
</feature>
<keyword evidence="3 4" id="KW-0687">Ribonucleoprotein</keyword>
<dbReference type="PANTHER" id="PTHR12934:SF11">
    <property type="entry name" value="LARGE RIBOSOMAL SUBUNIT PROTEIN UL15M"/>
    <property type="match status" value="1"/>
</dbReference>
<evidence type="ECO:0000256" key="1">
    <source>
        <dbReference type="ARBA" id="ARBA00007320"/>
    </source>
</evidence>
<sequence length="146" mass="16039">MELNNLVRIKGNRKKGKRIGRGVGSGKGAHTVGRGQKGQKSRGSRKVKAWFEGGQLPLVKRLPHIGGFRNPTQKKYTVLNVGFFNKFKDGAKITVDLLKKGGYRNIEKDGIKILGKGTLSKKLNFEGFIYSKSAIKQIEKLGGSAK</sequence>
<dbReference type="NCBIfam" id="TIGR01071">
    <property type="entry name" value="rplO_bact"/>
    <property type="match status" value="1"/>
</dbReference>
<feature type="domain" description="Large ribosomal subunit protein uL15/eL18" evidence="6">
    <location>
        <begin position="88"/>
        <end position="145"/>
    </location>
</feature>
<dbReference type="InterPro" id="IPR021131">
    <property type="entry name" value="Ribosomal_uL15/eL18"/>
</dbReference>
<dbReference type="Proteomes" id="UP000231388">
    <property type="component" value="Unassembled WGS sequence"/>
</dbReference>
<keyword evidence="4" id="KW-0694">RNA-binding</keyword>
<dbReference type="InterPro" id="IPR005749">
    <property type="entry name" value="Ribosomal_uL15_bac-type"/>
</dbReference>
<dbReference type="GO" id="GO:0006412">
    <property type="term" value="P:translation"/>
    <property type="evidence" value="ECO:0007669"/>
    <property type="project" value="UniProtKB-UniRule"/>
</dbReference>
<dbReference type="AlphaFoldDB" id="A0A2G9XC07"/>
<dbReference type="GO" id="GO:0022625">
    <property type="term" value="C:cytosolic large ribosomal subunit"/>
    <property type="evidence" value="ECO:0007669"/>
    <property type="project" value="TreeGrafter"/>
</dbReference>
<gene>
    <name evidence="4" type="primary">rplO</name>
    <name evidence="7" type="ORF">COX53_02115</name>
</gene>
<comment type="similarity">
    <text evidence="1 4">Belongs to the universal ribosomal protein uL15 family.</text>
</comment>
<comment type="function">
    <text evidence="4">Binds to the 23S rRNA.</text>
</comment>
<evidence type="ECO:0000256" key="2">
    <source>
        <dbReference type="ARBA" id="ARBA00022980"/>
    </source>
</evidence>
<dbReference type="PANTHER" id="PTHR12934">
    <property type="entry name" value="50S RIBOSOMAL PROTEIN L15"/>
    <property type="match status" value="1"/>
</dbReference>
<organism evidence="7 8">
    <name type="scientific">candidate division WWE3 bacterium CG23_combo_of_CG06-09_8_20_14_all_40_14</name>
    <dbReference type="NCBI Taxonomy" id="1975095"/>
    <lineage>
        <taxon>Bacteria</taxon>
        <taxon>Katanobacteria</taxon>
    </lineage>
</organism>
<comment type="caution">
    <text evidence="7">The sequence shown here is derived from an EMBL/GenBank/DDBJ whole genome shotgun (WGS) entry which is preliminary data.</text>
</comment>
<dbReference type="GO" id="GO:0019843">
    <property type="term" value="F:rRNA binding"/>
    <property type="evidence" value="ECO:0007669"/>
    <property type="project" value="UniProtKB-UniRule"/>
</dbReference>
<feature type="compositionally biased region" description="Basic residues" evidence="5">
    <location>
        <begin position="37"/>
        <end position="46"/>
    </location>
</feature>
<evidence type="ECO:0000256" key="4">
    <source>
        <dbReference type="HAMAP-Rule" id="MF_01341"/>
    </source>
</evidence>
<dbReference type="HAMAP" id="MF_01341">
    <property type="entry name" value="Ribosomal_uL15"/>
    <property type="match status" value="1"/>
</dbReference>
<evidence type="ECO:0000256" key="3">
    <source>
        <dbReference type="ARBA" id="ARBA00023274"/>
    </source>
</evidence>
<name>A0A2G9XC07_UNCKA</name>
<dbReference type="EMBL" id="PCQY01000027">
    <property type="protein sequence ID" value="PIP04492.1"/>
    <property type="molecule type" value="Genomic_DNA"/>
</dbReference>
<dbReference type="SUPFAM" id="SSF52080">
    <property type="entry name" value="Ribosomal proteins L15p and L18e"/>
    <property type="match status" value="1"/>
</dbReference>
<keyword evidence="2 4" id="KW-0689">Ribosomal protein</keyword>
<comment type="subunit">
    <text evidence="4">Part of the 50S ribosomal subunit.</text>
</comment>